<dbReference type="InterPro" id="IPR011011">
    <property type="entry name" value="Znf_FYVE_PHD"/>
</dbReference>
<feature type="region of interest" description="Disordered" evidence="7">
    <location>
        <begin position="1289"/>
        <end position="1320"/>
    </location>
</feature>
<dbReference type="SUPFAM" id="SSF57903">
    <property type="entry name" value="FYVE/PHD zinc finger"/>
    <property type="match status" value="1"/>
</dbReference>
<gene>
    <name evidence="9" type="ORF">CR513_04795</name>
</gene>
<dbReference type="InterPro" id="IPR001965">
    <property type="entry name" value="Znf_PHD"/>
</dbReference>
<evidence type="ECO:0000256" key="1">
    <source>
        <dbReference type="ARBA" id="ARBA00022723"/>
    </source>
</evidence>
<dbReference type="PANTHER" id="PTHR33304">
    <property type="match status" value="1"/>
</dbReference>
<comment type="caution">
    <text evidence="9">The sequence shown here is derived from an EMBL/GenBank/DDBJ whole genome shotgun (WGS) entry which is preliminary data.</text>
</comment>
<feature type="region of interest" description="Disordered" evidence="7">
    <location>
        <begin position="324"/>
        <end position="365"/>
    </location>
</feature>
<evidence type="ECO:0000256" key="2">
    <source>
        <dbReference type="ARBA" id="ARBA00022771"/>
    </source>
</evidence>
<dbReference type="EMBL" id="QJKJ01000802">
    <property type="protein sequence ID" value="RDY10635.1"/>
    <property type="molecule type" value="Genomic_DNA"/>
</dbReference>
<feature type="compositionally biased region" description="Polar residues" evidence="7">
    <location>
        <begin position="518"/>
        <end position="528"/>
    </location>
</feature>
<dbReference type="InterPro" id="IPR049914">
    <property type="entry name" value="PHD1-3/5-6"/>
</dbReference>
<feature type="compositionally biased region" description="Low complexity" evidence="7">
    <location>
        <begin position="466"/>
        <end position="477"/>
    </location>
</feature>
<keyword evidence="10" id="KW-1185">Reference proteome</keyword>
<feature type="region of interest" description="Disordered" evidence="7">
    <location>
        <begin position="198"/>
        <end position="258"/>
    </location>
</feature>
<dbReference type="SMART" id="SM00249">
    <property type="entry name" value="PHD"/>
    <property type="match status" value="1"/>
</dbReference>
<proteinExistence type="predicted"/>
<feature type="compositionally biased region" description="Basic and acidic residues" evidence="7">
    <location>
        <begin position="644"/>
        <end position="654"/>
    </location>
</feature>
<feature type="compositionally biased region" description="Basic and acidic residues" evidence="7">
    <location>
        <begin position="711"/>
        <end position="732"/>
    </location>
</feature>
<keyword evidence="4" id="KW-0805">Transcription regulation</keyword>
<dbReference type="GO" id="GO:0008270">
    <property type="term" value="F:zinc ion binding"/>
    <property type="evidence" value="ECO:0007669"/>
    <property type="project" value="UniProtKB-KW"/>
</dbReference>
<evidence type="ECO:0000313" key="10">
    <source>
        <dbReference type="Proteomes" id="UP000257109"/>
    </source>
</evidence>
<feature type="compositionally biased region" description="Basic and acidic residues" evidence="7">
    <location>
        <begin position="611"/>
        <end position="632"/>
    </location>
</feature>
<evidence type="ECO:0000256" key="6">
    <source>
        <dbReference type="PROSITE-ProRule" id="PRU00146"/>
    </source>
</evidence>
<feature type="compositionally biased region" description="Polar residues" evidence="7">
    <location>
        <begin position="120"/>
        <end position="137"/>
    </location>
</feature>
<evidence type="ECO:0000256" key="5">
    <source>
        <dbReference type="ARBA" id="ARBA00023163"/>
    </source>
</evidence>
<feature type="compositionally biased region" description="Polar residues" evidence="7">
    <location>
        <begin position="852"/>
        <end position="865"/>
    </location>
</feature>
<keyword evidence="5" id="KW-0804">Transcription</keyword>
<evidence type="ECO:0000256" key="4">
    <source>
        <dbReference type="ARBA" id="ARBA00023015"/>
    </source>
</evidence>
<dbReference type="Proteomes" id="UP000257109">
    <property type="component" value="Unassembled WGS sequence"/>
</dbReference>
<feature type="compositionally biased region" description="Basic and acidic residues" evidence="7">
    <location>
        <begin position="327"/>
        <end position="345"/>
    </location>
</feature>
<evidence type="ECO:0000256" key="3">
    <source>
        <dbReference type="ARBA" id="ARBA00022833"/>
    </source>
</evidence>
<dbReference type="PANTHER" id="PTHR33304:SF51">
    <property type="entry name" value="ZINC FINGER PROTEIN, PUTATIVE-RELATED"/>
    <property type="match status" value="1"/>
</dbReference>
<evidence type="ECO:0000256" key="7">
    <source>
        <dbReference type="SAM" id="MobiDB-lite"/>
    </source>
</evidence>
<feature type="region of interest" description="Disordered" evidence="7">
    <location>
        <begin position="841"/>
        <end position="865"/>
    </location>
</feature>
<name>A0A371I6G9_MUCPR</name>
<keyword evidence="2 6" id="KW-0863">Zinc-finger</keyword>
<feature type="region of interest" description="Disordered" evidence="7">
    <location>
        <begin position="120"/>
        <end position="146"/>
    </location>
</feature>
<feature type="non-terminal residue" evidence="9">
    <location>
        <position position="1"/>
    </location>
</feature>
<feature type="region of interest" description="Disordered" evidence="7">
    <location>
        <begin position="583"/>
        <end position="736"/>
    </location>
</feature>
<keyword evidence="1" id="KW-0479">Metal-binding</keyword>
<dbReference type="Gene3D" id="3.30.40.10">
    <property type="entry name" value="Zinc/RING finger domain, C3HC4 (zinc finger)"/>
    <property type="match status" value="1"/>
</dbReference>
<feature type="region of interest" description="Disordered" evidence="7">
    <location>
        <begin position="461"/>
        <end position="528"/>
    </location>
</feature>
<sequence length="1614" mass="177641">MRIQTYIHTLNSLNSQDADFCHSIRRRTTNFALFSHRNFPNARFVKHSTIQSTDMRLESGTCNVCSAPCSSCMHLNHALMGSKAEEFSDENCRVGEANNQYSMDEDNAYSIRSRACESSQHTVSEASNMQSANSSHDALSENAESRQTIPNKYQDSKYLEGHDDNTSCISRASDANLVNDSNQRNEERINISYSSASVSHLGAEGSRSAPSVDMSGLEIPSSKEVDTGHSSPKVQRLNGQSRSGKSLSGSPSLMHVERDSCSHIPEKLSECSIENSSSSLTKEREPVVSGEKYIAVKDGLIESTSKISLKACPKSEADTDVCDANNEDPKHSVHDGQCEKAEELVKSPGKQEPQSEDESDESDVVEHDVKVCDICGDAGREDLLAICSRCSDGAEHTYCMREMLEKVPEGDWLCEECKDAEENENKRLDVEDKKMVEVSSTSQVSGKRLSDNIEVVPAAKRQALESSTGSPKTSSPKRLAPLSRESSFKSLDKSKVKPGLVMPIRNHSGGNDTEIARSPSNGPRIQNQKGTLLKSNSFNNLNSKPRVKIVDEVVPPKSKGGNEHTSKNMEMPARMTGKSTLFKSSSLGRSNATESKVKMFSSKPATTQDLKGSRHLKESGAFDRKFPSRIDRPVASSVVSTPKGEQKLTPRAETTKASAVNNNRELKVNQDGKASALSRSMSNMSRKSLEPQVSSERTSTRVDEAQQDMLPRSRETANQVEKSRDSSSDRVRPAVLTSPKNPFCQKCKEFGHPLECCTAGTTQESGAEISVTASGSSKEEMHKDNILKAAIQAALLKRPEIYKKKEVSNQTDEVSTSGTELNCEVTSKDQVLVSSTLKNSISADETHEQQEILENSTSDSPKCSSANDLKQLNSCPTDFQSQPGKSDSIGLAAVKDLSNKAMTMSSVPSKMLAFPEYEYIWQGVFEVHRNGKPPDLYNGLQAHLSSCASPNVLEAVNKFLPKVPLNEVSRLSTWPSQFHLGGVSEDNIALYFFARDIERQTMKCKYFFIVIIDFLVYERHYKGILDHMIKNDLALKGNFDGVELLIFPSNQLPENSQRWNMLFFLWGVFRGRRVNHSDSAKKICIPSLNVIPVEEKSSTAVLTMPETHCSLKCKDEESIDCDKACNALLSSTSIDQHQITGSKNVDVNDQTHLGSQANLEKLDSRIDPKSTSRVATSSTMLCREMNSTGSSLKASVLEQGQCRESKPPEAMGKSANSRIGETTIDSDISVKQENTLSLIPSEKGAPGNISKDKILEKMNSDEYQQTPKRKQKEDYCHYIDLEANIDNQESSAASNFSKDKNSVTIIGDEDQQRPKRKQKDDHYIDLEATLEDQETGAVSNISEDKISERMDIEEDWRWLKRKQKDERHIDLEATFQGDPSVEGINCQLPNDKVQHVDLSDTIMQGSGVRYQKIMPWNEGNAKLEDTESSGKKLKTGFGVIGRDTFNDRFTSLGNDFLGSCSSVEDKGCEEACDEKIICEDLGTMERTFFPVGIQNMSNSVSVLNSMSMSMSIKGAGEYEEGFQDVIPIPNLELGLGGKTKPAAAAPAPAAPPAAPKGMLPFLVGAVDRRPDVQEDDGVAASLSLSLAFPSSNKEHTKAADGHRVNNSFFLFGRK</sequence>
<dbReference type="STRING" id="157652.A0A371I6G9"/>
<protein>
    <recommendedName>
        <fullName evidence="8">PHD-type domain-containing protein</fullName>
    </recommendedName>
</protein>
<dbReference type="OrthoDB" id="787137at2759"/>
<keyword evidence="3" id="KW-0862">Zinc</keyword>
<feature type="compositionally biased region" description="Basic and acidic residues" evidence="7">
    <location>
        <begin position="1310"/>
        <end position="1320"/>
    </location>
</feature>
<feature type="compositionally biased region" description="Acidic residues" evidence="7">
    <location>
        <begin position="354"/>
        <end position="363"/>
    </location>
</feature>
<dbReference type="PROSITE" id="PS50016">
    <property type="entry name" value="ZF_PHD_2"/>
    <property type="match status" value="1"/>
</dbReference>
<evidence type="ECO:0000313" key="9">
    <source>
        <dbReference type="EMBL" id="RDY10635.1"/>
    </source>
</evidence>
<dbReference type="InterPro" id="IPR019787">
    <property type="entry name" value="Znf_PHD-finger"/>
</dbReference>
<organism evidence="9 10">
    <name type="scientific">Mucuna pruriens</name>
    <name type="common">Velvet bean</name>
    <name type="synonym">Dolichos pruriens</name>
    <dbReference type="NCBI Taxonomy" id="157652"/>
    <lineage>
        <taxon>Eukaryota</taxon>
        <taxon>Viridiplantae</taxon>
        <taxon>Streptophyta</taxon>
        <taxon>Embryophyta</taxon>
        <taxon>Tracheophyta</taxon>
        <taxon>Spermatophyta</taxon>
        <taxon>Magnoliopsida</taxon>
        <taxon>eudicotyledons</taxon>
        <taxon>Gunneridae</taxon>
        <taxon>Pentapetalae</taxon>
        <taxon>rosids</taxon>
        <taxon>fabids</taxon>
        <taxon>Fabales</taxon>
        <taxon>Fabaceae</taxon>
        <taxon>Papilionoideae</taxon>
        <taxon>50 kb inversion clade</taxon>
        <taxon>NPAAA clade</taxon>
        <taxon>indigoferoid/millettioid clade</taxon>
        <taxon>Phaseoleae</taxon>
        <taxon>Mucuna</taxon>
    </lineage>
</organism>
<feature type="compositionally biased region" description="Polar residues" evidence="7">
    <location>
        <begin position="583"/>
        <end position="594"/>
    </location>
</feature>
<accession>A0A371I6G9</accession>
<evidence type="ECO:0000259" key="8">
    <source>
        <dbReference type="PROSITE" id="PS50016"/>
    </source>
</evidence>
<dbReference type="GO" id="GO:0034244">
    <property type="term" value="P:negative regulation of transcription elongation by RNA polymerase II"/>
    <property type="evidence" value="ECO:0007669"/>
    <property type="project" value="InterPro"/>
</dbReference>
<feature type="domain" description="PHD-type" evidence="8">
    <location>
        <begin position="369"/>
        <end position="420"/>
    </location>
</feature>
<feature type="compositionally biased region" description="Basic and acidic residues" evidence="7">
    <location>
        <begin position="486"/>
        <end position="495"/>
    </location>
</feature>
<dbReference type="InterPro" id="IPR056280">
    <property type="entry name" value="AIPP2-like_SPOC"/>
</dbReference>
<feature type="compositionally biased region" description="Low complexity" evidence="7">
    <location>
        <begin position="239"/>
        <end position="252"/>
    </location>
</feature>
<dbReference type="InterPro" id="IPR013083">
    <property type="entry name" value="Znf_RING/FYVE/PHD"/>
</dbReference>
<dbReference type="GO" id="GO:0140566">
    <property type="term" value="F:histone reader activity"/>
    <property type="evidence" value="ECO:0007669"/>
    <property type="project" value="InterPro"/>
</dbReference>
<dbReference type="Pfam" id="PF23121">
    <property type="entry name" value="SPOC_AIPP2"/>
    <property type="match status" value="1"/>
</dbReference>
<feature type="compositionally biased region" description="Polar residues" evidence="7">
    <location>
        <begin position="677"/>
        <end position="697"/>
    </location>
</feature>
<reference evidence="9" key="1">
    <citation type="submission" date="2018-05" db="EMBL/GenBank/DDBJ databases">
        <title>Draft genome of Mucuna pruriens seed.</title>
        <authorList>
            <person name="Nnadi N.E."/>
            <person name="Vos R."/>
            <person name="Hasami M.H."/>
            <person name="Devisetty U.K."/>
            <person name="Aguiy J.C."/>
        </authorList>
    </citation>
    <scope>NUCLEOTIDE SEQUENCE [LARGE SCALE GENOMIC DNA]</scope>
    <source>
        <strain evidence="9">JCA_2017</strain>
    </source>
</reference>